<dbReference type="AlphaFoldDB" id="A0A517NSK1"/>
<sequence length="798" mass="89157">MSNPISVFRSLCWKDAKAVMPLVIMAGAGIVVFNLLVFVGSLVAGSPLRADGYIMIWVLMPNLVALGAPALLVGGEEESGTLAWLRTLPVRWQNIVDAKFAVSAVAVIATWLAASLAIALLVASGVVRLRGDYLELTMVLGISKLLFFSGLLLAVSFACAYTFRSPITALLALVPSITIIYLFAMNLGEYLLSYQFRRDILGRLESYSEPASTAMWIFVTGLAISLLVALWVTQRWLGKRRLTRPAGAMSLPASISQSIQEPYRPPMIASRERPSPIRALHWQQLRQARWPLAGLTTMGVIALLMIRWEEATNSINALTPLAGLALLVAAVGLGALVFYGDNLNHRRAFFGDRGISPNQVWWTRILSPLAAMLVLTMLAVVLLYDERGSRYLWVFLPIAFACGQVVSMWASRPVLGLFGAPVFGMLCAVPLSLFFDAYQDYAWTAILLVPVLLFATWWICRRWLEGKVDTGFHVRMIAISIAAVLLPMVCVLGHRIATTPALNNNWRAKAMAATAGIGNSKSTTVYSFRHTSGYGFQWGQESGVFDLEQNYDSLADLQKKIRDDMDDLYSSSITNDDIAMIFDPNKAGWEMSPAEHAELRYMTVELVLQRIQHVREAAIQYEADLDDLQARAEIPELSVVALLSNQPELFGDDESVAELVDMISPVELRRESRIAALLSEWRRYQPDYRRAMKVPTGFFAPRTFAGILLSDSRMLGVEGRRSDRYLDEFVRVAWNQLDNGLPMSGTAEFKHRTELWKQAHAPYYGYWWRASTLQGWTKNHEMDLQELRKRHTQVTTAD</sequence>
<dbReference type="Proteomes" id="UP000319817">
    <property type="component" value="Chromosome"/>
</dbReference>
<keyword evidence="1" id="KW-0472">Membrane</keyword>
<feature type="transmembrane region" description="Helical" evidence="1">
    <location>
        <begin position="417"/>
        <end position="435"/>
    </location>
</feature>
<keyword evidence="1" id="KW-1133">Transmembrane helix</keyword>
<keyword evidence="1" id="KW-0812">Transmembrane</keyword>
<reference evidence="2 3" key="1">
    <citation type="submission" date="2019-02" db="EMBL/GenBank/DDBJ databases">
        <title>Deep-cultivation of Planctomycetes and their phenomic and genomic characterization uncovers novel biology.</title>
        <authorList>
            <person name="Wiegand S."/>
            <person name="Jogler M."/>
            <person name="Boedeker C."/>
            <person name="Pinto D."/>
            <person name="Vollmers J."/>
            <person name="Rivas-Marin E."/>
            <person name="Kohn T."/>
            <person name="Peeters S.H."/>
            <person name="Heuer A."/>
            <person name="Rast P."/>
            <person name="Oberbeckmann S."/>
            <person name="Bunk B."/>
            <person name="Jeske O."/>
            <person name="Meyerdierks A."/>
            <person name="Storesund J.E."/>
            <person name="Kallscheuer N."/>
            <person name="Luecker S."/>
            <person name="Lage O.M."/>
            <person name="Pohl T."/>
            <person name="Merkel B.J."/>
            <person name="Hornburger P."/>
            <person name="Mueller R.-W."/>
            <person name="Bruemmer F."/>
            <person name="Labrenz M."/>
            <person name="Spormann A.M."/>
            <person name="Op den Camp H."/>
            <person name="Overmann J."/>
            <person name="Amann R."/>
            <person name="Jetten M.S.M."/>
            <person name="Mascher T."/>
            <person name="Medema M.H."/>
            <person name="Devos D.P."/>
            <person name="Kaster A.-K."/>
            <person name="Ovreas L."/>
            <person name="Rohde M."/>
            <person name="Galperin M.Y."/>
            <person name="Jogler C."/>
        </authorList>
    </citation>
    <scope>NUCLEOTIDE SEQUENCE [LARGE SCALE GENOMIC DNA]</scope>
    <source>
        <strain evidence="2 3">K23_9</strain>
    </source>
</reference>
<feature type="transmembrane region" description="Helical" evidence="1">
    <location>
        <begin position="290"/>
        <end position="308"/>
    </location>
</feature>
<keyword evidence="3" id="KW-1185">Reference proteome</keyword>
<evidence type="ECO:0000313" key="3">
    <source>
        <dbReference type="Proteomes" id="UP000319817"/>
    </source>
</evidence>
<feature type="transmembrane region" description="Helical" evidence="1">
    <location>
        <begin position="54"/>
        <end position="75"/>
    </location>
</feature>
<dbReference type="OrthoDB" id="222190at2"/>
<proteinExistence type="predicted"/>
<feature type="transmembrane region" description="Helical" evidence="1">
    <location>
        <begin position="390"/>
        <end position="410"/>
    </location>
</feature>
<name>A0A517NSK1_9BACT</name>
<feature type="transmembrane region" description="Helical" evidence="1">
    <location>
        <begin position="142"/>
        <end position="163"/>
    </location>
</feature>
<feature type="transmembrane region" description="Helical" evidence="1">
    <location>
        <begin position="96"/>
        <end position="122"/>
    </location>
</feature>
<dbReference type="RefSeq" id="WP_145417613.1">
    <property type="nucleotide sequence ID" value="NZ_CP036526.1"/>
</dbReference>
<feature type="transmembrane region" description="Helical" evidence="1">
    <location>
        <begin position="170"/>
        <end position="193"/>
    </location>
</feature>
<evidence type="ECO:0000313" key="2">
    <source>
        <dbReference type="EMBL" id="QDT10076.1"/>
    </source>
</evidence>
<evidence type="ECO:0008006" key="4">
    <source>
        <dbReference type="Google" id="ProtNLM"/>
    </source>
</evidence>
<accession>A0A517NSK1</accession>
<feature type="transmembrane region" description="Helical" evidence="1">
    <location>
        <begin position="472"/>
        <end position="494"/>
    </location>
</feature>
<protein>
    <recommendedName>
        <fullName evidence="4">ABC-2 family transporter protein</fullName>
    </recommendedName>
</protein>
<gene>
    <name evidence="2" type="ORF">K239x_20300</name>
</gene>
<feature type="transmembrane region" description="Helical" evidence="1">
    <location>
        <begin position="21"/>
        <end position="42"/>
    </location>
</feature>
<feature type="transmembrane region" description="Helical" evidence="1">
    <location>
        <begin position="320"/>
        <end position="340"/>
    </location>
</feature>
<feature type="transmembrane region" description="Helical" evidence="1">
    <location>
        <begin position="361"/>
        <end position="384"/>
    </location>
</feature>
<evidence type="ECO:0000256" key="1">
    <source>
        <dbReference type="SAM" id="Phobius"/>
    </source>
</evidence>
<dbReference type="EMBL" id="CP036526">
    <property type="protein sequence ID" value="QDT10076.1"/>
    <property type="molecule type" value="Genomic_DNA"/>
</dbReference>
<feature type="transmembrane region" description="Helical" evidence="1">
    <location>
        <begin position="441"/>
        <end position="460"/>
    </location>
</feature>
<feature type="transmembrane region" description="Helical" evidence="1">
    <location>
        <begin position="213"/>
        <end position="232"/>
    </location>
</feature>
<organism evidence="2 3">
    <name type="scientific">Stieleria marina</name>
    <dbReference type="NCBI Taxonomy" id="1930275"/>
    <lineage>
        <taxon>Bacteria</taxon>
        <taxon>Pseudomonadati</taxon>
        <taxon>Planctomycetota</taxon>
        <taxon>Planctomycetia</taxon>
        <taxon>Pirellulales</taxon>
        <taxon>Pirellulaceae</taxon>
        <taxon>Stieleria</taxon>
    </lineage>
</organism>